<comment type="caution">
    <text evidence="1">The sequence shown here is derived from an EMBL/GenBank/DDBJ whole genome shotgun (WGS) entry which is preliminary data.</text>
</comment>
<gene>
    <name evidence="1" type="ORF">S03H2_24851</name>
</gene>
<dbReference type="AlphaFoldDB" id="X1GBR9"/>
<reference evidence="1" key="1">
    <citation type="journal article" date="2014" name="Front. Microbiol.">
        <title>High frequency of phylogenetically diverse reductive dehalogenase-homologous genes in deep subseafloor sedimentary metagenomes.</title>
        <authorList>
            <person name="Kawai M."/>
            <person name="Futagami T."/>
            <person name="Toyoda A."/>
            <person name="Takaki Y."/>
            <person name="Nishi S."/>
            <person name="Hori S."/>
            <person name="Arai W."/>
            <person name="Tsubouchi T."/>
            <person name="Morono Y."/>
            <person name="Uchiyama I."/>
            <person name="Ito T."/>
            <person name="Fujiyama A."/>
            <person name="Inagaki F."/>
            <person name="Takami H."/>
        </authorList>
    </citation>
    <scope>NUCLEOTIDE SEQUENCE</scope>
    <source>
        <strain evidence="1">Expedition CK06-06</strain>
    </source>
</reference>
<sequence>MPAASRKEKTLSVLALAAEEFAAALYRFEQALVRFGGGTLRSMRGNACGFPAGSQRTLSDHFVRSTRTLQPHGSTYISQLPSSIGLIFTFG</sequence>
<proteinExistence type="predicted"/>
<evidence type="ECO:0000313" key="1">
    <source>
        <dbReference type="EMBL" id="GAH42280.1"/>
    </source>
</evidence>
<organism evidence="1">
    <name type="scientific">marine sediment metagenome</name>
    <dbReference type="NCBI Taxonomy" id="412755"/>
    <lineage>
        <taxon>unclassified sequences</taxon>
        <taxon>metagenomes</taxon>
        <taxon>ecological metagenomes</taxon>
    </lineage>
</organism>
<accession>X1GBR9</accession>
<protein>
    <submittedName>
        <fullName evidence="1">Uncharacterized protein</fullName>
    </submittedName>
</protein>
<dbReference type="EMBL" id="BARU01013912">
    <property type="protein sequence ID" value="GAH42280.1"/>
    <property type="molecule type" value="Genomic_DNA"/>
</dbReference>
<name>X1GBR9_9ZZZZ</name>